<dbReference type="Gene3D" id="3.40.630.30">
    <property type="match status" value="1"/>
</dbReference>
<dbReference type="EMBL" id="JAVRHU010000003">
    <property type="protein sequence ID" value="MDT0622272.1"/>
    <property type="molecule type" value="Genomic_DNA"/>
</dbReference>
<organism evidence="2 3">
    <name type="scientific">Croceitalea vernalis</name>
    <dbReference type="NCBI Taxonomy" id="3075599"/>
    <lineage>
        <taxon>Bacteria</taxon>
        <taxon>Pseudomonadati</taxon>
        <taxon>Bacteroidota</taxon>
        <taxon>Flavobacteriia</taxon>
        <taxon>Flavobacteriales</taxon>
        <taxon>Flavobacteriaceae</taxon>
        <taxon>Croceitalea</taxon>
    </lineage>
</organism>
<gene>
    <name evidence="2" type="ORF">RM520_11600</name>
</gene>
<comment type="caution">
    <text evidence="2">The sequence shown here is derived from an EMBL/GenBank/DDBJ whole genome shotgun (WGS) entry which is preliminary data.</text>
</comment>
<proteinExistence type="predicted"/>
<evidence type="ECO:0000313" key="3">
    <source>
        <dbReference type="Proteomes" id="UP001250662"/>
    </source>
</evidence>
<evidence type="ECO:0000259" key="1">
    <source>
        <dbReference type="PROSITE" id="PS51186"/>
    </source>
</evidence>
<feature type="domain" description="N-acetyltransferase" evidence="1">
    <location>
        <begin position="14"/>
        <end position="176"/>
    </location>
</feature>
<dbReference type="Pfam" id="PF13302">
    <property type="entry name" value="Acetyltransf_3"/>
    <property type="match status" value="1"/>
</dbReference>
<dbReference type="InterPro" id="IPR016181">
    <property type="entry name" value="Acyl_CoA_acyltransferase"/>
</dbReference>
<dbReference type="PANTHER" id="PTHR43792:SF1">
    <property type="entry name" value="N-ACETYLTRANSFERASE DOMAIN-CONTAINING PROTEIN"/>
    <property type="match status" value="1"/>
</dbReference>
<reference evidence="2 3" key="1">
    <citation type="submission" date="2023-09" db="EMBL/GenBank/DDBJ databases">
        <authorList>
            <person name="Rey-Velasco X."/>
        </authorList>
    </citation>
    <scope>NUCLEOTIDE SEQUENCE [LARGE SCALE GENOMIC DNA]</scope>
    <source>
        <strain evidence="2 3">P007</strain>
    </source>
</reference>
<protein>
    <submittedName>
        <fullName evidence="2">GNAT family N-acetyltransferase</fullName>
    </submittedName>
</protein>
<dbReference type="PROSITE" id="PS51186">
    <property type="entry name" value="GNAT"/>
    <property type="match status" value="1"/>
</dbReference>
<dbReference type="SUPFAM" id="SSF55729">
    <property type="entry name" value="Acyl-CoA N-acyltransferases (Nat)"/>
    <property type="match status" value="1"/>
</dbReference>
<sequence>MNNFLLEGQESHRLHFRKITPADFESWLPFYHNANSTKYWDGLPSDPLIACQQQFDRIFQRYENNEGGMNALISKKNNKLIGICGLLVQQVDGERELEIGYSILPEYWLKGFAFEAAKKCKLFAFEKGYSKTLISIIHIDNIPSQKVALKNGMHLDKVTSYKNNPVHIYRIANKLVE</sequence>
<dbReference type="InterPro" id="IPR000182">
    <property type="entry name" value="GNAT_dom"/>
</dbReference>
<dbReference type="PANTHER" id="PTHR43792">
    <property type="entry name" value="GNAT FAMILY, PUTATIVE (AFU_ORTHOLOGUE AFUA_3G00765)-RELATED-RELATED"/>
    <property type="match status" value="1"/>
</dbReference>
<keyword evidence="3" id="KW-1185">Reference proteome</keyword>
<dbReference type="Proteomes" id="UP001250662">
    <property type="component" value="Unassembled WGS sequence"/>
</dbReference>
<dbReference type="InterPro" id="IPR051531">
    <property type="entry name" value="N-acetyltransferase"/>
</dbReference>
<evidence type="ECO:0000313" key="2">
    <source>
        <dbReference type="EMBL" id="MDT0622272.1"/>
    </source>
</evidence>
<name>A0ABU3BJD5_9FLAO</name>
<dbReference type="RefSeq" id="WP_311385864.1">
    <property type="nucleotide sequence ID" value="NZ_JAVRHU010000003.1"/>
</dbReference>
<accession>A0ABU3BJD5</accession>